<accession>A0A6A1VIE0</accession>
<protein>
    <submittedName>
        <fullName evidence="2">Uncharacterized protein</fullName>
    </submittedName>
</protein>
<organism evidence="2 3">
    <name type="scientific">Morella rubra</name>
    <name type="common">Chinese bayberry</name>
    <dbReference type="NCBI Taxonomy" id="262757"/>
    <lineage>
        <taxon>Eukaryota</taxon>
        <taxon>Viridiplantae</taxon>
        <taxon>Streptophyta</taxon>
        <taxon>Embryophyta</taxon>
        <taxon>Tracheophyta</taxon>
        <taxon>Spermatophyta</taxon>
        <taxon>Magnoliopsida</taxon>
        <taxon>eudicotyledons</taxon>
        <taxon>Gunneridae</taxon>
        <taxon>Pentapetalae</taxon>
        <taxon>rosids</taxon>
        <taxon>fabids</taxon>
        <taxon>Fagales</taxon>
        <taxon>Myricaceae</taxon>
        <taxon>Morella</taxon>
    </lineage>
</organism>
<comment type="caution">
    <text evidence="2">The sequence shown here is derived from an EMBL/GenBank/DDBJ whole genome shotgun (WGS) entry which is preliminary data.</text>
</comment>
<dbReference type="PANTHER" id="PTHR36757">
    <property type="entry name" value="BNAANNG22500D PROTEIN"/>
    <property type="match status" value="1"/>
</dbReference>
<feature type="region of interest" description="Disordered" evidence="1">
    <location>
        <begin position="159"/>
        <end position="218"/>
    </location>
</feature>
<evidence type="ECO:0000313" key="3">
    <source>
        <dbReference type="Proteomes" id="UP000516437"/>
    </source>
</evidence>
<feature type="region of interest" description="Disordered" evidence="1">
    <location>
        <begin position="90"/>
        <end position="114"/>
    </location>
</feature>
<evidence type="ECO:0000256" key="1">
    <source>
        <dbReference type="SAM" id="MobiDB-lite"/>
    </source>
</evidence>
<feature type="compositionally biased region" description="Polar residues" evidence="1">
    <location>
        <begin position="182"/>
        <end position="199"/>
    </location>
</feature>
<proteinExistence type="predicted"/>
<gene>
    <name evidence="2" type="ORF">CJ030_MR5G019117</name>
</gene>
<keyword evidence="3" id="KW-1185">Reference proteome</keyword>
<sequence length="255" mass="28082">MQTDFAMCSETSAPRISFSHDLGQAEGEPIQHYVQRADSLLLGPDSDFEFSISSSFEHESCSADELFSNGVLLPLRVKERVVGSKEIHSCAPRPVAPRPPLPGDNSSKKESMKEVMLANSDLEKKHVSKSFWSFSRSTSLNSDSKRGLLCSLPLLSRSNSTGSVPNPKRSPLKDVHKHSSQKQESISMTRFSPSSTKSAVLQKPPLKRNYGGSLNGGRITPVLNIVPPPYISKRTENLFGLGSLLRDRKDKRSTK</sequence>
<evidence type="ECO:0000313" key="2">
    <source>
        <dbReference type="EMBL" id="KAB1212534.1"/>
    </source>
</evidence>
<dbReference type="PANTHER" id="PTHR36757:SF4">
    <property type="entry name" value="DUF4005 DOMAIN-CONTAINING PROTEIN"/>
    <property type="match status" value="1"/>
</dbReference>
<dbReference type="OrthoDB" id="1106808at2759"/>
<dbReference type="EMBL" id="RXIC02000023">
    <property type="protein sequence ID" value="KAB1212534.1"/>
    <property type="molecule type" value="Genomic_DNA"/>
</dbReference>
<dbReference type="AlphaFoldDB" id="A0A6A1VIE0"/>
<dbReference type="Proteomes" id="UP000516437">
    <property type="component" value="Chromosome 5"/>
</dbReference>
<reference evidence="2 3" key="1">
    <citation type="journal article" date="2019" name="Plant Biotechnol. J.">
        <title>The red bayberry genome and genetic basis of sex determination.</title>
        <authorList>
            <person name="Jia H.M."/>
            <person name="Jia H.J."/>
            <person name="Cai Q.L."/>
            <person name="Wang Y."/>
            <person name="Zhao H.B."/>
            <person name="Yang W.F."/>
            <person name="Wang G.Y."/>
            <person name="Li Y.H."/>
            <person name="Zhan D.L."/>
            <person name="Shen Y.T."/>
            <person name="Niu Q.F."/>
            <person name="Chang L."/>
            <person name="Qiu J."/>
            <person name="Zhao L."/>
            <person name="Xie H.B."/>
            <person name="Fu W.Y."/>
            <person name="Jin J."/>
            <person name="Li X.W."/>
            <person name="Jiao Y."/>
            <person name="Zhou C.C."/>
            <person name="Tu T."/>
            <person name="Chai C.Y."/>
            <person name="Gao J.L."/>
            <person name="Fan L.J."/>
            <person name="van de Weg E."/>
            <person name="Wang J.Y."/>
            <person name="Gao Z.S."/>
        </authorList>
    </citation>
    <scope>NUCLEOTIDE SEQUENCE [LARGE SCALE GENOMIC DNA]</scope>
    <source>
        <tissue evidence="2">Leaves</tissue>
    </source>
</reference>
<name>A0A6A1VIE0_9ROSI</name>